<dbReference type="PROSITE" id="PS50005">
    <property type="entry name" value="TPR"/>
    <property type="match status" value="1"/>
</dbReference>
<proteinExistence type="predicted"/>
<gene>
    <name evidence="2" type="ORF">JYU34_003239</name>
</gene>
<name>A0ABQ7QZI7_PLUXY</name>
<dbReference type="InterPro" id="IPR039340">
    <property type="entry name" value="Tfc4/TFIIIC-102/Sfc4"/>
</dbReference>
<accession>A0ABQ7QZI7</accession>
<dbReference type="SUPFAM" id="SSF48452">
    <property type="entry name" value="TPR-like"/>
    <property type="match status" value="2"/>
</dbReference>
<dbReference type="PANTHER" id="PTHR23082">
    <property type="entry name" value="TRANSCRIPTION INITIATION FACTOR IIIC TFIIIC , POLYPEPTIDE 3-RELATED"/>
    <property type="match status" value="1"/>
</dbReference>
<dbReference type="SMART" id="SM00028">
    <property type="entry name" value="TPR"/>
    <property type="match status" value="4"/>
</dbReference>
<dbReference type="Proteomes" id="UP000823941">
    <property type="component" value="Chromosome 5"/>
</dbReference>
<keyword evidence="1" id="KW-0802">TPR repeat</keyword>
<dbReference type="PANTHER" id="PTHR23082:SF0">
    <property type="entry name" value="GENERAL TRANSCRIPTION FACTOR 3C POLYPEPTIDE 3"/>
    <property type="match status" value="1"/>
</dbReference>
<reference evidence="2 3" key="1">
    <citation type="submission" date="2021-06" db="EMBL/GenBank/DDBJ databases">
        <title>A haploid diamondback moth (Plutella xylostella L.) genome assembly resolves 31 chromosomes and identifies a diamide resistance mutation.</title>
        <authorList>
            <person name="Ward C.M."/>
            <person name="Perry K.D."/>
            <person name="Baker G."/>
            <person name="Powis K."/>
            <person name="Heckel D.G."/>
            <person name="Baxter S.W."/>
        </authorList>
    </citation>
    <scope>NUCLEOTIDE SEQUENCE [LARGE SCALE GENOMIC DNA]</scope>
    <source>
        <strain evidence="2 3">LV</strain>
        <tissue evidence="2">Single pupa</tissue>
    </source>
</reference>
<protein>
    <recommendedName>
        <fullName evidence="4">General transcription factor 3C polypeptide 3</fullName>
    </recommendedName>
</protein>
<evidence type="ECO:0000256" key="1">
    <source>
        <dbReference type="PROSITE-ProRule" id="PRU00339"/>
    </source>
</evidence>
<dbReference type="InterPro" id="IPR019734">
    <property type="entry name" value="TPR_rpt"/>
</dbReference>
<keyword evidence="3" id="KW-1185">Reference proteome</keyword>
<feature type="repeat" description="TPR" evidence="1">
    <location>
        <begin position="722"/>
        <end position="755"/>
    </location>
</feature>
<organism evidence="2 3">
    <name type="scientific">Plutella xylostella</name>
    <name type="common">Diamondback moth</name>
    <name type="synonym">Plutella maculipennis</name>
    <dbReference type="NCBI Taxonomy" id="51655"/>
    <lineage>
        <taxon>Eukaryota</taxon>
        <taxon>Metazoa</taxon>
        <taxon>Ecdysozoa</taxon>
        <taxon>Arthropoda</taxon>
        <taxon>Hexapoda</taxon>
        <taxon>Insecta</taxon>
        <taxon>Pterygota</taxon>
        <taxon>Neoptera</taxon>
        <taxon>Endopterygota</taxon>
        <taxon>Lepidoptera</taxon>
        <taxon>Glossata</taxon>
        <taxon>Ditrysia</taxon>
        <taxon>Yponomeutoidea</taxon>
        <taxon>Plutellidae</taxon>
        <taxon>Plutella</taxon>
    </lineage>
</organism>
<evidence type="ECO:0008006" key="4">
    <source>
        <dbReference type="Google" id="ProtNLM"/>
    </source>
</evidence>
<sequence>MDSNPGYSGQMDEEELTQKFLRGEITFAEYSNEWYGKDDEDLDDKADDDEPCPIPAQLKEKFNSKRRSKYTRLSTALLGLMGEANIRFVRGEKEIAEKMCYEIIRQVPNAPEPYQTLAQIYEGDAEKHLQFSLLAAHLSPSDAHEWQRLAAISKEKNDAKQEMLCYSQAVKAEPQNIDLHMKRLELLTALENINYPLNTLKVTRVKCYHKIVTSLPPSEGETIMKYAKLAASLYHSGNEIERALEVMAAAYKKCSSLFTLEDTNLFLELLIARRQYQTCIEVFVANAEVEIEAEIQTLRDDNNIVEQTSYLNCRIPTNLPIDLKSKLLVCFIYLKAFNLVRTLLDDFLTNDVEKAGDLYMDIEEALSAVGNHELAFRVLEPLVKNQSFDLGAVWLKHAECLYQLGREDEAVNSYFNVLKHAPHHADARQKLFNILERKNCIDDALRILNQDYKLTVSAGLLHQQCLILKKYNRTLEYLDVGVMLLYKTFVKFRRPEEFKFARYSRSPLELIHNYRISRGEKPFNDDIHFDEQETFKLSPQEEWELFKELLSIARKYGKYHVMEKLSFGALMSKSLAPHQQEIEFLCFQACLLNQDYSNALILVKDFAQKYANIVCWNMLNLISNLSDDHIQSKYLTRLFNKKPHIIKNLLIGYTYLTSGRYLMAMKYFLEYNEHRKDALSALTVAVTFLNMVSVRTIDKHHNLVLQAMAYLLKYQQLRKCDQETFYNLGRAFHMLSLNNLAIEYYEKVLACEPLPACEQHGVMNLTREAAYNLCVLYKDHSPKVAQSIMLKYLVI</sequence>
<comment type="caution">
    <text evidence="2">The sequence shown here is derived from an EMBL/GenBank/DDBJ whole genome shotgun (WGS) entry which is preliminary data.</text>
</comment>
<evidence type="ECO:0000313" key="3">
    <source>
        <dbReference type="Proteomes" id="UP000823941"/>
    </source>
</evidence>
<evidence type="ECO:0000313" key="2">
    <source>
        <dbReference type="EMBL" id="KAG7310456.1"/>
    </source>
</evidence>
<dbReference type="Gene3D" id="1.25.40.10">
    <property type="entry name" value="Tetratricopeptide repeat domain"/>
    <property type="match status" value="3"/>
</dbReference>
<dbReference type="EMBL" id="JAHIBW010000005">
    <property type="protein sequence ID" value="KAG7310456.1"/>
    <property type="molecule type" value="Genomic_DNA"/>
</dbReference>
<dbReference type="InterPro" id="IPR011990">
    <property type="entry name" value="TPR-like_helical_dom_sf"/>
</dbReference>